<protein>
    <submittedName>
        <fullName evidence="1">Uncharacterized protein</fullName>
    </submittedName>
</protein>
<dbReference type="AlphaFoldDB" id="A0A2W2EC32"/>
<name>A0A2W2EC32_9ACTN</name>
<sequence length="82" mass="8543">MAILGDADPVVLVMNGQEVRRDDLAPILGTLSTYTGMKPGEPDGSARRAFCDALPRAFAAKGVEVGYPSGEGSFVGSCVRAR</sequence>
<comment type="caution">
    <text evidence="1">The sequence shown here is derived from an EMBL/GenBank/DDBJ whole genome shotgun (WGS) entry which is preliminary data.</text>
</comment>
<organism evidence="1 2">
    <name type="scientific">Nonomuraea aridisoli</name>
    <dbReference type="NCBI Taxonomy" id="2070368"/>
    <lineage>
        <taxon>Bacteria</taxon>
        <taxon>Bacillati</taxon>
        <taxon>Actinomycetota</taxon>
        <taxon>Actinomycetes</taxon>
        <taxon>Streptosporangiales</taxon>
        <taxon>Streptosporangiaceae</taxon>
        <taxon>Nonomuraea</taxon>
    </lineage>
</organism>
<evidence type="ECO:0000313" key="1">
    <source>
        <dbReference type="EMBL" id="PZG21846.1"/>
    </source>
</evidence>
<reference evidence="1 2" key="1">
    <citation type="submission" date="2018-01" db="EMBL/GenBank/DDBJ databases">
        <title>Draft genome sequence of Nonomuraea sp. KC333.</title>
        <authorList>
            <person name="Sahin N."/>
            <person name="Saygin H."/>
            <person name="Ay H."/>
        </authorList>
    </citation>
    <scope>NUCLEOTIDE SEQUENCE [LARGE SCALE GENOMIC DNA]</scope>
    <source>
        <strain evidence="1 2">KC333</strain>
    </source>
</reference>
<dbReference type="EMBL" id="POUD01000013">
    <property type="protein sequence ID" value="PZG21846.1"/>
    <property type="molecule type" value="Genomic_DNA"/>
</dbReference>
<proteinExistence type="predicted"/>
<keyword evidence="2" id="KW-1185">Reference proteome</keyword>
<evidence type="ECO:0000313" key="2">
    <source>
        <dbReference type="Proteomes" id="UP000249304"/>
    </source>
</evidence>
<gene>
    <name evidence="1" type="ORF">C1J01_05320</name>
</gene>
<dbReference type="RefSeq" id="WP_111176624.1">
    <property type="nucleotide sequence ID" value="NZ_POUD01000013.1"/>
</dbReference>
<accession>A0A2W2EC32</accession>
<dbReference type="Proteomes" id="UP000249304">
    <property type="component" value="Unassembled WGS sequence"/>
</dbReference>